<dbReference type="EMBL" id="JACHVS010000002">
    <property type="protein sequence ID" value="MBB2996789.1"/>
    <property type="molecule type" value="Genomic_DNA"/>
</dbReference>
<sequence>MEKIITMLSGSTDAPMLPATIRASAKHAVGLAPIRLASTGANHTAKGTP</sequence>
<organism evidence="1 2">
    <name type="scientific">Paeniglutamicibacter cryotolerans</name>
    <dbReference type="NCBI Taxonomy" id="670079"/>
    <lineage>
        <taxon>Bacteria</taxon>
        <taxon>Bacillati</taxon>
        <taxon>Actinomycetota</taxon>
        <taxon>Actinomycetes</taxon>
        <taxon>Micrococcales</taxon>
        <taxon>Micrococcaceae</taxon>
        <taxon>Paeniglutamicibacter</taxon>
    </lineage>
</organism>
<name>A0A839QKQ7_9MICC</name>
<dbReference type="Proteomes" id="UP000523000">
    <property type="component" value="Unassembled WGS sequence"/>
</dbReference>
<comment type="caution">
    <text evidence="1">The sequence shown here is derived from an EMBL/GenBank/DDBJ whole genome shotgun (WGS) entry which is preliminary data.</text>
</comment>
<proteinExistence type="predicted"/>
<evidence type="ECO:0000313" key="2">
    <source>
        <dbReference type="Proteomes" id="UP000523000"/>
    </source>
</evidence>
<keyword evidence="2" id="KW-1185">Reference proteome</keyword>
<dbReference type="AlphaFoldDB" id="A0A839QKQ7"/>
<gene>
    <name evidence="1" type="ORF">E9229_003036</name>
</gene>
<evidence type="ECO:0000313" key="1">
    <source>
        <dbReference type="EMBL" id="MBB2996789.1"/>
    </source>
</evidence>
<accession>A0A839QKQ7</accession>
<protein>
    <submittedName>
        <fullName evidence="1">Uncharacterized protein</fullName>
    </submittedName>
</protein>
<reference evidence="1 2" key="1">
    <citation type="submission" date="2020-08" db="EMBL/GenBank/DDBJ databases">
        <title>Sequencing the genomes of 1000 actinobacteria strains.</title>
        <authorList>
            <person name="Klenk H.-P."/>
        </authorList>
    </citation>
    <scope>NUCLEOTIDE SEQUENCE [LARGE SCALE GENOMIC DNA]</scope>
    <source>
        <strain evidence="1 2">DSM 22826</strain>
    </source>
</reference>